<dbReference type="Proteomes" id="UP000585258">
    <property type="component" value="Unassembled WGS sequence"/>
</dbReference>
<evidence type="ECO:0000256" key="6">
    <source>
        <dbReference type="PIRSR" id="PIRSR600223-1"/>
    </source>
</evidence>
<dbReference type="GO" id="GO:0009003">
    <property type="term" value="F:signal peptidase activity"/>
    <property type="evidence" value="ECO:0007669"/>
    <property type="project" value="UniProtKB-EC"/>
</dbReference>
<dbReference type="GO" id="GO:0005886">
    <property type="term" value="C:plasma membrane"/>
    <property type="evidence" value="ECO:0007669"/>
    <property type="project" value="UniProtKB-SubCell"/>
</dbReference>
<keyword evidence="7" id="KW-1133">Transmembrane helix</keyword>
<comment type="catalytic activity">
    <reaction evidence="1 7">
        <text>Cleavage of hydrophobic, N-terminal signal or leader sequences from secreted and periplasmic proteins.</text>
        <dbReference type="EC" id="3.4.21.89"/>
    </reaction>
</comment>
<dbReference type="Gene3D" id="2.10.109.10">
    <property type="entry name" value="Umud Fragment, subunit A"/>
    <property type="match status" value="1"/>
</dbReference>
<evidence type="ECO:0000256" key="1">
    <source>
        <dbReference type="ARBA" id="ARBA00000677"/>
    </source>
</evidence>
<feature type="active site" evidence="6">
    <location>
        <position position="56"/>
    </location>
</feature>
<dbReference type="PROSITE" id="PS00760">
    <property type="entry name" value="SPASE_I_2"/>
    <property type="match status" value="1"/>
</dbReference>
<gene>
    <name evidence="9" type="primary">lepB</name>
    <name evidence="9" type="ORF">H7E68_01250</name>
    <name evidence="10" type="ORF">SAMN04488529_102154</name>
</gene>
<dbReference type="GeneID" id="65309632"/>
<keyword evidence="7" id="KW-0812">Transmembrane</keyword>
<feature type="domain" description="Peptidase S26" evidence="8">
    <location>
        <begin position="28"/>
        <end position="178"/>
    </location>
</feature>
<dbReference type="GO" id="GO:0004252">
    <property type="term" value="F:serine-type endopeptidase activity"/>
    <property type="evidence" value="ECO:0007669"/>
    <property type="project" value="InterPro"/>
</dbReference>
<evidence type="ECO:0000256" key="3">
    <source>
        <dbReference type="ARBA" id="ARBA00009370"/>
    </source>
</evidence>
<evidence type="ECO:0000313" key="11">
    <source>
        <dbReference type="Proteomes" id="UP000198597"/>
    </source>
</evidence>
<evidence type="ECO:0000256" key="7">
    <source>
        <dbReference type="RuleBase" id="RU362042"/>
    </source>
</evidence>
<dbReference type="PANTHER" id="PTHR43390:SF1">
    <property type="entry name" value="CHLOROPLAST PROCESSING PEPTIDASE"/>
    <property type="match status" value="1"/>
</dbReference>
<dbReference type="PANTHER" id="PTHR43390">
    <property type="entry name" value="SIGNAL PEPTIDASE I"/>
    <property type="match status" value="1"/>
</dbReference>
<dbReference type="EMBL" id="FNJM01000002">
    <property type="protein sequence ID" value="SDP10928.1"/>
    <property type="molecule type" value="Genomic_DNA"/>
</dbReference>
<dbReference type="NCBIfam" id="TIGR02227">
    <property type="entry name" value="sigpep_I_bact"/>
    <property type="match status" value="1"/>
</dbReference>
<dbReference type="InterPro" id="IPR019758">
    <property type="entry name" value="Pept_S26A_signal_pept_1_CS"/>
</dbReference>
<evidence type="ECO:0000313" key="10">
    <source>
        <dbReference type="EMBL" id="SDP10928.1"/>
    </source>
</evidence>
<evidence type="ECO:0000259" key="8">
    <source>
        <dbReference type="Pfam" id="PF10502"/>
    </source>
</evidence>
<keyword evidence="5 7" id="KW-0378">Hydrolase</keyword>
<reference evidence="9 12" key="2">
    <citation type="submission" date="2020-08" db="EMBL/GenBank/DDBJ databases">
        <title>Clostridia isolated from Swiss meat.</title>
        <authorList>
            <person name="Wambui J."/>
            <person name="Stevens M.J.A."/>
            <person name="Stephan R."/>
        </authorList>
    </citation>
    <scope>NUCLEOTIDE SEQUENCE [LARGE SCALE GENOMIC DNA]</scope>
    <source>
        <strain evidence="9 12">CM001</strain>
    </source>
</reference>
<dbReference type="EMBL" id="JACKWY010000001">
    <property type="protein sequence ID" value="MBB6713357.1"/>
    <property type="molecule type" value="Genomic_DNA"/>
</dbReference>
<keyword evidence="11" id="KW-1185">Reference proteome</keyword>
<dbReference type="InterPro" id="IPR019757">
    <property type="entry name" value="Pept_S26A_signal_pept_1_Lys-AS"/>
</dbReference>
<dbReference type="InterPro" id="IPR036286">
    <property type="entry name" value="LexA/Signal_pep-like_sf"/>
</dbReference>
<dbReference type="PRINTS" id="PR00727">
    <property type="entry name" value="LEADERPTASE"/>
</dbReference>
<evidence type="ECO:0000256" key="4">
    <source>
        <dbReference type="ARBA" id="ARBA00013208"/>
    </source>
</evidence>
<name>A0A1H0Q2P0_9CLOT</name>
<dbReference type="OrthoDB" id="9802919at2"/>
<protein>
    <recommendedName>
        <fullName evidence="4 7">Signal peptidase I</fullName>
        <ecNumber evidence="4 7">3.4.21.89</ecNumber>
    </recommendedName>
</protein>
<keyword evidence="7" id="KW-0645">Protease</keyword>
<organism evidence="10 11">
    <name type="scientific">Clostridium gasigenes</name>
    <dbReference type="NCBI Taxonomy" id="94869"/>
    <lineage>
        <taxon>Bacteria</taxon>
        <taxon>Bacillati</taxon>
        <taxon>Bacillota</taxon>
        <taxon>Clostridia</taxon>
        <taxon>Eubacteriales</taxon>
        <taxon>Clostridiaceae</taxon>
        <taxon>Clostridium</taxon>
    </lineage>
</organism>
<dbReference type="CDD" id="cd06530">
    <property type="entry name" value="S26_SPase_I"/>
    <property type="match status" value="1"/>
</dbReference>
<evidence type="ECO:0000256" key="2">
    <source>
        <dbReference type="ARBA" id="ARBA00004401"/>
    </source>
</evidence>
<dbReference type="EC" id="3.4.21.89" evidence="4 7"/>
<dbReference type="Pfam" id="PF10502">
    <property type="entry name" value="Peptidase_S26"/>
    <property type="match status" value="1"/>
</dbReference>
<dbReference type="RefSeq" id="WP_089966854.1">
    <property type="nucleotide sequence ID" value="NZ_CP071376.1"/>
</dbReference>
<dbReference type="SUPFAM" id="SSF51306">
    <property type="entry name" value="LexA/Signal peptidase"/>
    <property type="match status" value="1"/>
</dbReference>
<dbReference type="Proteomes" id="UP000198597">
    <property type="component" value="Unassembled WGS sequence"/>
</dbReference>
<feature type="transmembrane region" description="Helical" evidence="7">
    <location>
        <begin position="24"/>
        <end position="47"/>
    </location>
</feature>
<evidence type="ECO:0000256" key="5">
    <source>
        <dbReference type="ARBA" id="ARBA00022801"/>
    </source>
</evidence>
<proteinExistence type="inferred from homology"/>
<dbReference type="GO" id="GO:0006465">
    <property type="term" value="P:signal peptide processing"/>
    <property type="evidence" value="ECO:0007669"/>
    <property type="project" value="InterPro"/>
</dbReference>
<sequence length="187" mass="21797">MLEKFQQILGYDNKKLNNKLKKNTIILFIKIILIAVVFTLLINKFFIFKANVPTASMAPNININDKLLVTRVYNLDTLQFGDIVVFYSKEFNEYMVKRLIGLPGDFISMDEGSLYVNGEYKRESYIQNVDDYTGKFKVPDEEYFFLGDNRLISLDSRLWDKTCVNGQDIIGIVRFRIYPFKNIGSIK</sequence>
<accession>A0A1H0Q2P0</accession>
<feature type="active site" evidence="6">
    <location>
        <position position="97"/>
    </location>
</feature>
<dbReference type="InterPro" id="IPR019533">
    <property type="entry name" value="Peptidase_S26"/>
</dbReference>
<comment type="subcellular location">
    <subcellularLocation>
        <location evidence="2">Cell membrane</location>
        <topology evidence="2">Single-pass type II membrane protein</topology>
    </subcellularLocation>
    <subcellularLocation>
        <location evidence="7">Membrane</location>
        <topology evidence="7">Single-pass type II membrane protein</topology>
    </subcellularLocation>
</comment>
<dbReference type="STRING" id="94869.SAMN04488529_102154"/>
<dbReference type="AlphaFoldDB" id="A0A1H0Q2P0"/>
<dbReference type="PROSITE" id="PS00761">
    <property type="entry name" value="SPASE_I_3"/>
    <property type="match status" value="1"/>
</dbReference>
<keyword evidence="7" id="KW-0472">Membrane</keyword>
<reference evidence="10 11" key="1">
    <citation type="submission" date="2016-10" db="EMBL/GenBank/DDBJ databases">
        <authorList>
            <person name="de Groot N.N."/>
        </authorList>
    </citation>
    <scope>NUCLEOTIDE SEQUENCE [LARGE SCALE GENOMIC DNA]</scope>
    <source>
        <strain evidence="10 11">DSM 12272</strain>
    </source>
</reference>
<comment type="similarity">
    <text evidence="3 7">Belongs to the peptidase S26 family.</text>
</comment>
<evidence type="ECO:0000313" key="12">
    <source>
        <dbReference type="Proteomes" id="UP000585258"/>
    </source>
</evidence>
<evidence type="ECO:0000313" key="9">
    <source>
        <dbReference type="EMBL" id="MBB6713357.1"/>
    </source>
</evidence>
<dbReference type="InterPro" id="IPR000223">
    <property type="entry name" value="Pept_S26A_signal_pept_1"/>
</dbReference>